<comment type="caution">
    <text evidence="2">The sequence shown here is derived from an EMBL/GenBank/DDBJ whole genome shotgun (WGS) entry which is preliminary data.</text>
</comment>
<evidence type="ECO:0000313" key="3">
    <source>
        <dbReference type="Proteomes" id="UP001193734"/>
    </source>
</evidence>
<name>A0ABX2AVQ8_9BACT</name>
<protein>
    <recommendedName>
        <fullName evidence="4">Lipoprotein</fullName>
    </recommendedName>
</protein>
<feature type="chain" id="PRO_5045932602" description="Lipoprotein" evidence="1">
    <location>
        <begin position="22"/>
        <end position="196"/>
    </location>
</feature>
<keyword evidence="3" id="KW-1185">Reference proteome</keyword>
<dbReference type="Proteomes" id="UP001193734">
    <property type="component" value="Unassembled WGS sequence"/>
</dbReference>
<proteinExistence type="predicted"/>
<dbReference type="PROSITE" id="PS51257">
    <property type="entry name" value="PROKAR_LIPOPROTEIN"/>
    <property type="match status" value="1"/>
</dbReference>
<feature type="signal peptide" evidence="1">
    <location>
        <begin position="1"/>
        <end position="21"/>
    </location>
</feature>
<dbReference type="GeneID" id="82158204"/>
<sequence>MKRTFYIISMMLLLFSCSTEESTDDSDAHRIYDSAGFSGVILFNGIWDEGAPISTSVDVQIAMTGDSIFISSMPDQRLLMMAVGDDCSANVRCKSAVWDVSGFAVRIALAGHSQQAAVYDIDADDYKFRVRLDDGWHTLTVRFAFDSKAAYNSYSGTLTLWLVVRTVSIDGRVVEVYNSGNPTLTLISAINKNMLK</sequence>
<evidence type="ECO:0008006" key="4">
    <source>
        <dbReference type="Google" id="ProtNLM"/>
    </source>
</evidence>
<accession>A0ABX2AVQ8</accession>
<dbReference type="EMBL" id="JABKKE010000018">
    <property type="protein sequence ID" value="NPE14754.1"/>
    <property type="molecule type" value="Genomic_DNA"/>
</dbReference>
<evidence type="ECO:0000313" key="2">
    <source>
        <dbReference type="EMBL" id="NPE14754.1"/>
    </source>
</evidence>
<gene>
    <name evidence="2" type="ORF">HPS55_10550</name>
</gene>
<dbReference type="RefSeq" id="WP_172177287.1">
    <property type="nucleotide sequence ID" value="NZ_CASGIA010000012.1"/>
</dbReference>
<evidence type="ECO:0000256" key="1">
    <source>
        <dbReference type="SAM" id="SignalP"/>
    </source>
</evidence>
<keyword evidence="1" id="KW-0732">Signal</keyword>
<reference evidence="2 3" key="1">
    <citation type="submission" date="2020-05" db="EMBL/GenBank/DDBJ databases">
        <title>Distinct polysaccharide utilization as determinants for interspecies competition between intestinal Prevotella spp.</title>
        <authorList>
            <person name="Galvez E.J.C."/>
            <person name="Iljazovic A."/>
            <person name="Strowig T."/>
        </authorList>
    </citation>
    <scope>NUCLEOTIDE SEQUENCE [LARGE SCALE GENOMIC DNA]</scope>
    <source>
        <strain evidence="2 3">PROD</strain>
    </source>
</reference>
<organism evidence="2 3">
    <name type="scientific">Xylanibacter rodentium</name>
    <dbReference type="NCBI Taxonomy" id="2736289"/>
    <lineage>
        <taxon>Bacteria</taxon>
        <taxon>Pseudomonadati</taxon>
        <taxon>Bacteroidota</taxon>
        <taxon>Bacteroidia</taxon>
        <taxon>Bacteroidales</taxon>
        <taxon>Prevotellaceae</taxon>
        <taxon>Xylanibacter</taxon>
    </lineage>
</organism>